<dbReference type="Proteomes" id="UP001234178">
    <property type="component" value="Unassembled WGS sequence"/>
</dbReference>
<evidence type="ECO:0000256" key="1">
    <source>
        <dbReference type="SAM" id="MobiDB-lite"/>
    </source>
</evidence>
<evidence type="ECO:0000313" key="2">
    <source>
        <dbReference type="EMBL" id="KAK4003433.1"/>
    </source>
</evidence>
<feature type="compositionally biased region" description="Polar residues" evidence="1">
    <location>
        <begin position="45"/>
        <end position="54"/>
    </location>
</feature>
<dbReference type="EMBL" id="JAOYFB010000001">
    <property type="protein sequence ID" value="KAK4003433.1"/>
    <property type="molecule type" value="Genomic_DNA"/>
</dbReference>
<feature type="region of interest" description="Disordered" evidence="1">
    <location>
        <begin position="23"/>
        <end position="54"/>
    </location>
</feature>
<organism evidence="2 3">
    <name type="scientific">Daphnia magna</name>
    <dbReference type="NCBI Taxonomy" id="35525"/>
    <lineage>
        <taxon>Eukaryota</taxon>
        <taxon>Metazoa</taxon>
        <taxon>Ecdysozoa</taxon>
        <taxon>Arthropoda</taxon>
        <taxon>Crustacea</taxon>
        <taxon>Branchiopoda</taxon>
        <taxon>Diplostraca</taxon>
        <taxon>Cladocera</taxon>
        <taxon>Anomopoda</taxon>
        <taxon>Daphniidae</taxon>
        <taxon>Daphnia</taxon>
    </lineage>
</organism>
<protein>
    <submittedName>
        <fullName evidence="2">Uncharacterized protein</fullName>
    </submittedName>
</protein>
<name>A0ABQ9YS51_9CRUS</name>
<sequence length="104" mass="12232">MMNNNEKISKDFTYHVDSLLRRCPTEEEEKRRSEREMRAKESRRQSINLLNDSISPSTRNPFACHYTQIDRTRPSINLNKPVSFVIDRVAKRGVGFYPRSITVT</sequence>
<evidence type="ECO:0000313" key="3">
    <source>
        <dbReference type="Proteomes" id="UP001234178"/>
    </source>
</evidence>
<comment type="caution">
    <text evidence="2">The sequence shown here is derived from an EMBL/GenBank/DDBJ whole genome shotgun (WGS) entry which is preliminary data.</text>
</comment>
<gene>
    <name evidence="2" type="ORF">OUZ56_005199</name>
</gene>
<feature type="compositionally biased region" description="Basic and acidic residues" evidence="1">
    <location>
        <begin position="23"/>
        <end position="44"/>
    </location>
</feature>
<proteinExistence type="predicted"/>
<accession>A0ABQ9YS51</accession>
<reference evidence="2 3" key="1">
    <citation type="journal article" date="2023" name="Nucleic Acids Res.">
        <title>The hologenome of Daphnia magna reveals possible DNA methylation and microbiome-mediated evolution of the host genome.</title>
        <authorList>
            <person name="Chaturvedi A."/>
            <person name="Li X."/>
            <person name="Dhandapani V."/>
            <person name="Marshall H."/>
            <person name="Kissane S."/>
            <person name="Cuenca-Cambronero M."/>
            <person name="Asole G."/>
            <person name="Calvet F."/>
            <person name="Ruiz-Romero M."/>
            <person name="Marangio P."/>
            <person name="Guigo R."/>
            <person name="Rago D."/>
            <person name="Mirbahai L."/>
            <person name="Eastwood N."/>
            <person name="Colbourne J.K."/>
            <person name="Zhou J."/>
            <person name="Mallon E."/>
            <person name="Orsini L."/>
        </authorList>
    </citation>
    <scope>NUCLEOTIDE SEQUENCE [LARGE SCALE GENOMIC DNA]</scope>
    <source>
        <strain evidence="2">LRV0_1</strain>
    </source>
</reference>
<keyword evidence="3" id="KW-1185">Reference proteome</keyword>